<comment type="caution">
    <text evidence="2">The sequence shown here is derived from an EMBL/GenBank/DDBJ whole genome shotgun (WGS) entry which is preliminary data.</text>
</comment>
<sequence length="379" mass="42423">MFFQNKTNIAVIGGKKSGKTAIIKYLCDAPFLTGELPSLFFRTKQIPGSHAKFNFYELSSELILINESLKLNAFLKDIDILIYCINLPEFLNPDQDHSYEMSTVETLKLSNAKSGILTFLALTNYDKLDEQFTHSVDTLEKQLIAAGFNTFITSAKPDNTQTHSPSRGAAGIRLLRQAVENHLDTQPIDYAISLLNNQYPELKNALKELHAALSHLPISERNRIENETVNLIERFTREENISKLAAINYYQQTCTKILYDNADSSFRWRKWYSRVLFKILLITVSIMAATMAGFVVGLALGAKMTGPGALFIAAFGALMGALAGIYLATRLPFDQFISKFSFFSPKEEVALGNVIKAATIANEEEMNCETQNEDPFKLV</sequence>
<feature type="transmembrane region" description="Helical" evidence="1">
    <location>
        <begin position="275"/>
        <end position="302"/>
    </location>
</feature>
<feature type="transmembrane region" description="Helical" evidence="1">
    <location>
        <begin position="308"/>
        <end position="329"/>
    </location>
</feature>
<dbReference type="Proteomes" id="UP000054618">
    <property type="component" value="Unassembled WGS sequence"/>
</dbReference>
<keyword evidence="3" id="KW-1185">Reference proteome</keyword>
<evidence type="ECO:0000313" key="3">
    <source>
        <dbReference type="Proteomes" id="UP000054618"/>
    </source>
</evidence>
<dbReference type="SUPFAM" id="SSF52540">
    <property type="entry name" value="P-loop containing nucleoside triphosphate hydrolases"/>
    <property type="match status" value="1"/>
</dbReference>
<name>A0A0W0XZ02_9GAMM</name>
<gene>
    <name evidence="2" type="ORF">Lqui_1257</name>
</gene>
<dbReference type="RefSeq" id="WP_058507382.1">
    <property type="nucleotide sequence ID" value="NZ_CAAAIK010000039.1"/>
</dbReference>
<evidence type="ECO:0000313" key="2">
    <source>
        <dbReference type="EMBL" id="KTD49932.1"/>
    </source>
</evidence>
<keyword evidence="1" id="KW-1133">Transmembrane helix</keyword>
<keyword evidence="1" id="KW-0812">Transmembrane</keyword>
<dbReference type="PATRIC" id="fig|45073.5.peg.1326"/>
<accession>A0A0W0XZ02</accession>
<dbReference type="AlphaFoldDB" id="A0A0W0XZ02"/>
<protein>
    <recommendedName>
        <fullName evidence="4">Rho GTPase (Miro-like)</fullName>
    </recommendedName>
</protein>
<evidence type="ECO:0008006" key="4">
    <source>
        <dbReference type="Google" id="ProtNLM"/>
    </source>
</evidence>
<dbReference type="OrthoDB" id="5650380at2"/>
<dbReference type="EMBL" id="LNYS01000008">
    <property type="protein sequence ID" value="KTD49932.1"/>
    <property type="molecule type" value="Genomic_DNA"/>
</dbReference>
<keyword evidence="1" id="KW-0472">Membrane</keyword>
<reference evidence="2 3" key="1">
    <citation type="submission" date="2015-11" db="EMBL/GenBank/DDBJ databases">
        <title>Genomic analysis of 38 Legionella species identifies large and diverse effector repertoires.</title>
        <authorList>
            <person name="Burstein D."/>
            <person name="Amaro F."/>
            <person name="Zusman T."/>
            <person name="Lifshitz Z."/>
            <person name="Cohen O."/>
            <person name="Gilbert J.A."/>
            <person name="Pupko T."/>
            <person name="Shuman H.A."/>
            <person name="Segal G."/>
        </authorList>
    </citation>
    <scope>NUCLEOTIDE SEQUENCE [LARGE SCALE GENOMIC DNA]</scope>
    <source>
        <strain evidence="2 3">CDC#1442-AUS-E</strain>
    </source>
</reference>
<proteinExistence type="predicted"/>
<organism evidence="2 3">
    <name type="scientific">Legionella quinlivanii</name>
    <dbReference type="NCBI Taxonomy" id="45073"/>
    <lineage>
        <taxon>Bacteria</taxon>
        <taxon>Pseudomonadati</taxon>
        <taxon>Pseudomonadota</taxon>
        <taxon>Gammaproteobacteria</taxon>
        <taxon>Legionellales</taxon>
        <taxon>Legionellaceae</taxon>
        <taxon>Legionella</taxon>
    </lineage>
</organism>
<dbReference type="InterPro" id="IPR027417">
    <property type="entry name" value="P-loop_NTPase"/>
</dbReference>
<dbReference type="Gene3D" id="3.40.50.300">
    <property type="entry name" value="P-loop containing nucleotide triphosphate hydrolases"/>
    <property type="match status" value="1"/>
</dbReference>
<evidence type="ECO:0000256" key="1">
    <source>
        <dbReference type="SAM" id="Phobius"/>
    </source>
</evidence>